<evidence type="ECO:0000256" key="4">
    <source>
        <dbReference type="ARBA" id="ARBA00023204"/>
    </source>
</evidence>
<keyword evidence="3" id="KW-0227">DNA damage</keyword>
<dbReference type="OrthoDB" id="337581at2759"/>
<evidence type="ECO:0000256" key="2">
    <source>
        <dbReference type="ARBA" id="ARBA00010991"/>
    </source>
</evidence>
<dbReference type="GeneID" id="106674247"/>
<reference evidence="6" key="1">
    <citation type="submission" date="2022-01" db="UniProtKB">
        <authorList>
            <consortium name="EnsemblMetazoa"/>
        </authorList>
    </citation>
    <scope>IDENTIFICATION</scope>
</reference>
<keyword evidence="7" id="KW-1185">Reference proteome</keyword>
<dbReference type="RefSeq" id="XP_014262352.1">
    <property type="nucleotide sequence ID" value="XM_014406866.2"/>
</dbReference>
<evidence type="ECO:0000256" key="3">
    <source>
        <dbReference type="ARBA" id="ARBA00022763"/>
    </source>
</evidence>
<dbReference type="Proteomes" id="UP000494040">
    <property type="component" value="Unassembled WGS sequence"/>
</dbReference>
<accession>A0A8I6SEU3</accession>
<dbReference type="Pfam" id="PF02144">
    <property type="entry name" value="Rad1"/>
    <property type="match status" value="1"/>
</dbReference>
<dbReference type="PANTHER" id="PTHR10870:SF0">
    <property type="entry name" value="CELL CYCLE CHECKPOINT PROTEIN RAD1"/>
    <property type="match status" value="1"/>
</dbReference>
<evidence type="ECO:0000313" key="6">
    <source>
        <dbReference type="EnsemblMetazoa" id="XP_014262352.1"/>
    </source>
</evidence>
<keyword evidence="4" id="KW-0234">DNA repair</keyword>
<dbReference type="InterPro" id="IPR003011">
    <property type="entry name" value="Cell_cycle_checkpoint_Rad1"/>
</dbReference>
<dbReference type="KEGG" id="clec:106674247"/>
<dbReference type="PRINTS" id="PR01246">
    <property type="entry name" value="RAD1REPAIR"/>
</dbReference>
<dbReference type="GO" id="GO:0006281">
    <property type="term" value="P:DNA repair"/>
    <property type="evidence" value="ECO:0007669"/>
    <property type="project" value="UniProtKB-KW"/>
</dbReference>
<dbReference type="EnsemblMetazoa" id="XM_014406866.2">
    <property type="protein sequence ID" value="XP_014262352.1"/>
    <property type="gene ID" value="LOC106674247"/>
</dbReference>
<comment type="subcellular location">
    <subcellularLocation>
        <location evidence="1">Nucleus</location>
    </subcellularLocation>
</comment>
<dbReference type="PANTHER" id="PTHR10870">
    <property type="entry name" value="CELL CYCLE CHECKPOINT PROTEIN RAD1"/>
    <property type="match status" value="1"/>
</dbReference>
<name>A0A8I6SEU3_CIMLE</name>
<evidence type="ECO:0000256" key="1">
    <source>
        <dbReference type="ARBA" id="ARBA00004123"/>
    </source>
</evidence>
<sequence>MLSQQSLNNCVLKAKLDNVKNLSLLLKCVQFKEFAVCYATQRGLKFLVEDSKCVQAAAFVGKNIFQEYVIGEELLFFKIELNVLIECLAILDGEAALNLYYEGHGFPLRLVLVEDDILTDCSIKTMETVENVHFSMPVEDVVNKMIVDGPRFKEVLSDLDPDSEYVEMLVSPDPPYFVVTTLSISGKCQVVLPKDADMIEEFSPAVTSVTRYKYSQIKPTMKTLQIASKVSVQLNGQGLLCLQFMVKNEQNQLAYIEFFCTPVLPEED</sequence>
<keyword evidence="5" id="KW-0539">Nucleus</keyword>
<dbReference type="PRINTS" id="PR01245">
    <property type="entry name" value="RAD1REC1"/>
</dbReference>
<comment type="similarity">
    <text evidence="2">Belongs to the rad1 family.</text>
</comment>
<organism evidence="6 7">
    <name type="scientific">Cimex lectularius</name>
    <name type="common">Bed bug</name>
    <name type="synonym">Acanthia lectularia</name>
    <dbReference type="NCBI Taxonomy" id="79782"/>
    <lineage>
        <taxon>Eukaryota</taxon>
        <taxon>Metazoa</taxon>
        <taxon>Ecdysozoa</taxon>
        <taxon>Arthropoda</taxon>
        <taxon>Hexapoda</taxon>
        <taxon>Insecta</taxon>
        <taxon>Pterygota</taxon>
        <taxon>Neoptera</taxon>
        <taxon>Paraneoptera</taxon>
        <taxon>Hemiptera</taxon>
        <taxon>Heteroptera</taxon>
        <taxon>Panheteroptera</taxon>
        <taxon>Cimicomorpha</taxon>
        <taxon>Cimicidae</taxon>
        <taxon>Cimex</taxon>
    </lineage>
</organism>
<dbReference type="AlphaFoldDB" id="A0A8I6SEU3"/>
<protein>
    <recommendedName>
        <fullName evidence="8">Cell cycle checkpoint protein RAD1</fullName>
    </recommendedName>
</protein>
<dbReference type="OMA" id="WSQAYKF"/>
<evidence type="ECO:0000313" key="7">
    <source>
        <dbReference type="Proteomes" id="UP000494040"/>
    </source>
</evidence>
<dbReference type="GO" id="GO:0030896">
    <property type="term" value="C:checkpoint clamp complex"/>
    <property type="evidence" value="ECO:0007669"/>
    <property type="project" value="TreeGrafter"/>
</dbReference>
<dbReference type="Gene3D" id="3.70.10.10">
    <property type="match status" value="1"/>
</dbReference>
<dbReference type="GO" id="GO:0000077">
    <property type="term" value="P:DNA damage checkpoint signaling"/>
    <property type="evidence" value="ECO:0007669"/>
    <property type="project" value="InterPro"/>
</dbReference>
<dbReference type="SUPFAM" id="SSF55979">
    <property type="entry name" value="DNA clamp"/>
    <property type="match status" value="1"/>
</dbReference>
<evidence type="ECO:0008006" key="8">
    <source>
        <dbReference type="Google" id="ProtNLM"/>
    </source>
</evidence>
<dbReference type="CDD" id="cd00577">
    <property type="entry name" value="PCNA"/>
    <property type="match status" value="1"/>
</dbReference>
<proteinExistence type="inferred from homology"/>
<dbReference type="InterPro" id="IPR046938">
    <property type="entry name" value="DNA_clamp_sf"/>
</dbReference>
<evidence type="ECO:0000256" key="5">
    <source>
        <dbReference type="ARBA" id="ARBA00023242"/>
    </source>
</evidence>
<dbReference type="InterPro" id="IPR003021">
    <property type="entry name" value="Rad1_Rec1_Rad17"/>
</dbReference>